<evidence type="ECO:0000313" key="2">
    <source>
        <dbReference type="EMBL" id="KAF9547506.1"/>
    </source>
</evidence>
<gene>
    <name evidence="2" type="ORF">EC957_008343</name>
</gene>
<dbReference type="Proteomes" id="UP000723463">
    <property type="component" value="Unassembled WGS sequence"/>
</dbReference>
<protein>
    <submittedName>
        <fullName evidence="2">Uncharacterized protein</fullName>
    </submittedName>
</protein>
<proteinExistence type="predicted"/>
<keyword evidence="3" id="KW-1185">Reference proteome</keyword>
<dbReference type="AlphaFoldDB" id="A0A9P6FBG7"/>
<accession>A0A9P6FBG7</accession>
<reference evidence="2" key="1">
    <citation type="journal article" date="2020" name="Fungal Divers.">
        <title>Resolving the Mortierellaceae phylogeny through synthesis of multi-gene phylogenetics and phylogenomics.</title>
        <authorList>
            <person name="Vandepol N."/>
            <person name="Liber J."/>
            <person name="Desiro A."/>
            <person name="Na H."/>
            <person name="Kennedy M."/>
            <person name="Barry K."/>
            <person name="Grigoriev I.V."/>
            <person name="Miller A.N."/>
            <person name="O'Donnell K."/>
            <person name="Stajich J.E."/>
            <person name="Bonito G."/>
        </authorList>
    </citation>
    <scope>NUCLEOTIDE SEQUENCE</scope>
    <source>
        <strain evidence="2">NRRL 2591</strain>
    </source>
</reference>
<dbReference type="EMBL" id="JAAAXW010000041">
    <property type="protein sequence ID" value="KAF9547506.1"/>
    <property type="molecule type" value="Genomic_DNA"/>
</dbReference>
<name>A0A9P6FBG7_9FUNG</name>
<sequence>MYDDSEVEDMQTMEEMDALVVDIPETTGWLQVFEHALSTFRTSFEAELDSSDSENIHPIKAWARRDEDCTKRIDHQIAGSGRTAPRGSSFADKPIALPSSQSHSSLLSPIEREKITVVRRQMSASSLDTLKRLQAQQTQRDHYNHHYYHSPQRQGAYEDEEQCSSTATLLAEALSALRRFRDHVKSNLMDPALDAELVSDLSRLGFAGDLGTVVVEGNSSGGEEVHLL</sequence>
<comment type="caution">
    <text evidence="2">The sequence shown here is derived from an EMBL/GenBank/DDBJ whole genome shotgun (WGS) entry which is preliminary data.</text>
</comment>
<feature type="region of interest" description="Disordered" evidence="1">
    <location>
        <begin position="75"/>
        <end position="108"/>
    </location>
</feature>
<feature type="compositionally biased region" description="Low complexity" evidence="1">
    <location>
        <begin position="97"/>
        <end position="108"/>
    </location>
</feature>
<evidence type="ECO:0000256" key="1">
    <source>
        <dbReference type="SAM" id="MobiDB-lite"/>
    </source>
</evidence>
<organism evidence="2 3">
    <name type="scientific">Mortierella hygrophila</name>
    <dbReference type="NCBI Taxonomy" id="979708"/>
    <lineage>
        <taxon>Eukaryota</taxon>
        <taxon>Fungi</taxon>
        <taxon>Fungi incertae sedis</taxon>
        <taxon>Mucoromycota</taxon>
        <taxon>Mortierellomycotina</taxon>
        <taxon>Mortierellomycetes</taxon>
        <taxon>Mortierellales</taxon>
        <taxon>Mortierellaceae</taxon>
        <taxon>Mortierella</taxon>
    </lineage>
</organism>
<evidence type="ECO:0000313" key="3">
    <source>
        <dbReference type="Proteomes" id="UP000723463"/>
    </source>
</evidence>